<gene>
    <name evidence="2" type="ORF">HPDFL43_03419</name>
</gene>
<evidence type="ECO:0000313" key="3">
    <source>
        <dbReference type="Proteomes" id="UP000004291"/>
    </source>
</evidence>
<dbReference type="RefSeq" id="WP_007196475.1">
    <property type="nucleotide sequence ID" value="NZ_CM002917.1"/>
</dbReference>
<feature type="signal peptide" evidence="1">
    <location>
        <begin position="1"/>
        <end position="24"/>
    </location>
</feature>
<sequence length="323" mass="34008">MRRARQTLISLALLAVLPAPSSLAQTVQKLETDAPVQRVIETGDGALVYAGERYQAIVPCSDPIGLCVVPATAPTGPKPAPANGLPDGEIATAPSGDISRAWYARPTNRYAHGVLGDAIEAGSLVVATQDGRELELILPEAQVFEDITPRIADLDGNGTNEIITLRASRTGGGGVAIYGLADGDLRELAAGSENGRPNRWLNIAGLVPRPDGGFTIYGVRTPHIGGRLFALNFRDGAVSERNDIALDLSNHVIGSRELDLSAVGEFGGRTELVLPSQDRRRLRFPLSDRADIALPGPIDRAIALVDGQIVTATGSGDLLVIRP</sequence>
<accession>A9DDS7</accession>
<comment type="caution">
    <text evidence="2">The sequence shown here is derived from an EMBL/GenBank/DDBJ whole genome shotgun (WGS) entry which is preliminary data.</text>
</comment>
<name>A9DDS7_HOEPD</name>
<organism evidence="2 3">
    <name type="scientific">Hoeflea phototrophica (strain DSM 17068 / NCIMB 14078 / DFL-43)</name>
    <dbReference type="NCBI Taxonomy" id="411684"/>
    <lineage>
        <taxon>Bacteria</taxon>
        <taxon>Pseudomonadati</taxon>
        <taxon>Pseudomonadota</taxon>
        <taxon>Alphaproteobacteria</taxon>
        <taxon>Hyphomicrobiales</taxon>
        <taxon>Rhizobiaceae</taxon>
        <taxon>Hoeflea</taxon>
    </lineage>
</organism>
<keyword evidence="1" id="KW-0732">Signal</keyword>
<proteinExistence type="predicted"/>
<evidence type="ECO:0000313" key="2">
    <source>
        <dbReference type="EMBL" id="EDQ32127.1"/>
    </source>
</evidence>
<feature type="chain" id="PRO_5002736490" description="FG-GAP repeat protein" evidence="1">
    <location>
        <begin position="25"/>
        <end position="323"/>
    </location>
</feature>
<reference evidence="2 3" key="2">
    <citation type="submission" date="2012-06" db="EMBL/GenBank/DDBJ databases">
        <authorList>
            <person name="Fiebig A."/>
        </authorList>
    </citation>
    <scope>NUCLEOTIDE SEQUENCE [LARGE SCALE GENOMIC DNA]</scope>
    <source>
        <strain evidence="2 3">DFL-43</strain>
    </source>
</reference>
<dbReference type="AlphaFoldDB" id="A9DDS7"/>
<evidence type="ECO:0000256" key="1">
    <source>
        <dbReference type="SAM" id="SignalP"/>
    </source>
</evidence>
<keyword evidence="3" id="KW-1185">Reference proteome</keyword>
<evidence type="ECO:0008006" key="4">
    <source>
        <dbReference type="Google" id="ProtNLM"/>
    </source>
</evidence>
<dbReference type="Proteomes" id="UP000004291">
    <property type="component" value="Chromosome"/>
</dbReference>
<reference evidence="2 3" key="1">
    <citation type="submission" date="2007-10" db="EMBL/GenBank/DDBJ databases">
        <authorList>
            <person name="Wagner-Dobler I."/>
            <person name="Ferriera S."/>
            <person name="Johnson J."/>
            <person name="Kravitz S."/>
            <person name="Beeson K."/>
            <person name="Sutton G."/>
            <person name="Rogers Y.-H."/>
            <person name="Friedman R."/>
            <person name="Frazier M."/>
            <person name="Venter J.C."/>
        </authorList>
    </citation>
    <scope>NUCLEOTIDE SEQUENCE [LARGE SCALE GENOMIC DNA]</scope>
    <source>
        <strain evidence="2 3">DFL-43</strain>
    </source>
</reference>
<dbReference type="STRING" id="411684.HPDFL43_03419"/>
<protein>
    <recommendedName>
        <fullName evidence="4">FG-GAP repeat protein</fullName>
    </recommendedName>
</protein>
<dbReference type="eggNOG" id="ENOG502ZC7S">
    <property type="taxonomic scope" value="Bacteria"/>
</dbReference>
<dbReference type="EMBL" id="ABIA03000002">
    <property type="protein sequence ID" value="EDQ32127.1"/>
    <property type="molecule type" value="Genomic_DNA"/>
</dbReference>
<dbReference type="OrthoDB" id="58662at2"/>
<dbReference type="HOGENOM" id="CLU_859891_0_0_5"/>